<evidence type="ECO:0000313" key="1">
    <source>
        <dbReference type="Proteomes" id="UP000515153"/>
    </source>
</evidence>
<dbReference type="AlphaFoldDB" id="A0A6P8B7S2"/>
<keyword evidence="1" id="KW-1185">Reference proteome</keyword>
<accession>A0A6P8B7S2</accession>
<proteinExistence type="predicted"/>
<protein>
    <submittedName>
        <fullName evidence="2">Uncharacterized protein</fullName>
    </submittedName>
</protein>
<gene>
    <name evidence="2" type="ORF">PgNI_06130</name>
</gene>
<reference evidence="2" key="2">
    <citation type="submission" date="2019-10" db="EMBL/GenBank/DDBJ databases">
        <authorList>
            <consortium name="NCBI Genome Project"/>
        </authorList>
    </citation>
    <scope>NUCLEOTIDE SEQUENCE</scope>
    <source>
        <strain evidence="2">NI907</strain>
    </source>
</reference>
<dbReference type="RefSeq" id="XP_030983262.1">
    <property type="nucleotide sequence ID" value="XM_031126157.1"/>
</dbReference>
<dbReference type="GeneID" id="41961066"/>
<name>A0A6P8B7S2_PYRGI</name>
<dbReference type="Proteomes" id="UP000515153">
    <property type="component" value="Chromosome I"/>
</dbReference>
<sequence length="59" mass="6371">MLHHHPSRAGAEDFMSLSFLVNAPPFACIEMVNVIRRTPSRWSHMGTTGAATSFPSASG</sequence>
<dbReference type="KEGG" id="pgri:PgNI_06130"/>
<evidence type="ECO:0000313" key="2">
    <source>
        <dbReference type="RefSeq" id="XP_030983262.1"/>
    </source>
</evidence>
<organism evidence="1 2">
    <name type="scientific">Pyricularia grisea</name>
    <name type="common">Crabgrass-specific blast fungus</name>
    <name type="synonym">Magnaporthe grisea</name>
    <dbReference type="NCBI Taxonomy" id="148305"/>
    <lineage>
        <taxon>Eukaryota</taxon>
        <taxon>Fungi</taxon>
        <taxon>Dikarya</taxon>
        <taxon>Ascomycota</taxon>
        <taxon>Pezizomycotina</taxon>
        <taxon>Sordariomycetes</taxon>
        <taxon>Sordariomycetidae</taxon>
        <taxon>Magnaporthales</taxon>
        <taxon>Pyriculariaceae</taxon>
        <taxon>Pyricularia</taxon>
    </lineage>
</organism>
<reference evidence="2" key="3">
    <citation type="submission" date="2025-08" db="UniProtKB">
        <authorList>
            <consortium name="RefSeq"/>
        </authorList>
    </citation>
    <scope>IDENTIFICATION</scope>
    <source>
        <strain evidence="2">NI907</strain>
    </source>
</reference>
<reference evidence="1 2" key="1">
    <citation type="journal article" date="2019" name="Mol. Biol. Evol.">
        <title>Blast fungal genomes show frequent chromosomal changes, gene gains and losses, and effector gene turnover.</title>
        <authorList>
            <person name="Gomez Luciano L.B."/>
            <person name="Jason Tsai I."/>
            <person name="Chuma I."/>
            <person name="Tosa Y."/>
            <person name="Chen Y.H."/>
            <person name="Li J.Y."/>
            <person name="Li M.Y."/>
            <person name="Jade Lu M.Y."/>
            <person name="Nakayashiki H."/>
            <person name="Li W.H."/>
        </authorList>
    </citation>
    <scope>NUCLEOTIDE SEQUENCE [LARGE SCALE GENOMIC DNA]</scope>
    <source>
        <strain evidence="1 2">NI907</strain>
    </source>
</reference>